<reference evidence="7 8" key="1">
    <citation type="submission" date="2018-03" db="EMBL/GenBank/DDBJ databases">
        <title>Complete genome sequence of Thauera aromatica, a model organism for studying aromatic compound degradation under denitrifying conditions.</title>
        <authorList>
            <person name="Lo H.-Y."/>
            <person name="Goris T."/>
            <person name="Boll M."/>
            <person name="Mueller J.A."/>
        </authorList>
    </citation>
    <scope>NUCLEOTIDE SEQUENCE [LARGE SCALE GENOMIC DNA]</scope>
    <source>
        <strain evidence="7 8">K172</strain>
    </source>
</reference>
<proteinExistence type="inferred from homology"/>
<dbReference type="PANTHER" id="PTHR30293:SF2">
    <property type="entry name" value="TRANSCRIPTIONAL ACTIVATOR PROTEIN NHAR"/>
    <property type="match status" value="1"/>
</dbReference>
<dbReference type="InterPro" id="IPR000847">
    <property type="entry name" value="LysR_HTH_N"/>
</dbReference>
<keyword evidence="2" id="KW-0805">Transcription regulation</keyword>
<dbReference type="GO" id="GO:2000142">
    <property type="term" value="P:regulation of DNA-templated transcription initiation"/>
    <property type="evidence" value="ECO:0007669"/>
    <property type="project" value="TreeGrafter"/>
</dbReference>
<dbReference type="Proteomes" id="UP000241885">
    <property type="component" value="Chromosome"/>
</dbReference>
<gene>
    <name evidence="7" type="ORF">Tharo_0976</name>
</gene>
<keyword evidence="5" id="KW-0804">Transcription</keyword>
<protein>
    <submittedName>
        <fullName evidence="7">Transcriptional regulator, LysR family</fullName>
    </submittedName>
</protein>
<dbReference type="InterPro" id="IPR005119">
    <property type="entry name" value="LysR_subst-bd"/>
</dbReference>
<dbReference type="InterPro" id="IPR036388">
    <property type="entry name" value="WH-like_DNA-bd_sf"/>
</dbReference>
<keyword evidence="4" id="KW-0010">Activator</keyword>
<dbReference type="PROSITE" id="PS50931">
    <property type="entry name" value="HTH_LYSR"/>
    <property type="match status" value="1"/>
</dbReference>
<accession>A0A2R4BKR6</accession>
<evidence type="ECO:0000256" key="5">
    <source>
        <dbReference type="ARBA" id="ARBA00023163"/>
    </source>
</evidence>
<dbReference type="EMBL" id="CP028339">
    <property type="protein sequence ID" value="AVR87917.1"/>
    <property type="molecule type" value="Genomic_DNA"/>
</dbReference>
<dbReference type="GO" id="GO:0003677">
    <property type="term" value="F:DNA binding"/>
    <property type="evidence" value="ECO:0007669"/>
    <property type="project" value="UniProtKB-KW"/>
</dbReference>
<feature type="domain" description="HTH lysR-type" evidence="6">
    <location>
        <begin position="37"/>
        <end position="94"/>
    </location>
</feature>
<dbReference type="GO" id="GO:0003700">
    <property type="term" value="F:DNA-binding transcription factor activity"/>
    <property type="evidence" value="ECO:0007669"/>
    <property type="project" value="InterPro"/>
</dbReference>
<evidence type="ECO:0000313" key="7">
    <source>
        <dbReference type="EMBL" id="AVR87917.1"/>
    </source>
</evidence>
<dbReference type="SUPFAM" id="SSF53850">
    <property type="entry name" value="Periplasmic binding protein-like II"/>
    <property type="match status" value="1"/>
</dbReference>
<evidence type="ECO:0000256" key="2">
    <source>
        <dbReference type="ARBA" id="ARBA00023015"/>
    </source>
</evidence>
<dbReference type="AlphaFoldDB" id="A0A2R4BKR6"/>
<keyword evidence="3" id="KW-0238">DNA-binding</keyword>
<dbReference type="KEGG" id="tak:Tharo_0976"/>
<evidence type="ECO:0000259" key="6">
    <source>
        <dbReference type="PROSITE" id="PS50931"/>
    </source>
</evidence>
<name>A0A2R4BKR6_THAAR</name>
<evidence type="ECO:0000256" key="4">
    <source>
        <dbReference type="ARBA" id="ARBA00023159"/>
    </source>
</evidence>
<dbReference type="Pfam" id="PF00126">
    <property type="entry name" value="HTH_1"/>
    <property type="match status" value="1"/>
</dbReference>
<keyword evidence="8" id="KW-1185">Reference proteome</keyword>
<evidence type="ECO:0000256" key="1">
    <source>
        <dbReference type="ARBA" id="ARBA00009437"/>
    </source>
</evidence>
<sequence length="338" mass="36493">MLKLRPFDKIPVQQNVDPVLSKHPEAASRSIEVKAMLNYKQLHHFWIVARAGGIVRAAERSGLAPQTLSGQITTLETALGVSLFKRQGRGLALTETGRMMLDYAEEIFRLGTELEEALRSRATGRAVPFRVGVADVVPKAIAWLLLAPSMDLPEPMRIVCREGKFDTLLGELAIHKLDVVLADRPLPQNMDVRGYSHALGESTIAFFATPALAATLKKGFPECLDGAPLLLPGAEASVRGPLLRWLEAAHLHPRIVGEFDDSALMRAFAEAGAGVFPSAARVGEQLCRQAGLVHLGDAGGVIETYYAISVERRLTHPAVRAISDAATAPAPRGHPESC</sequence>
<comment type="similarity">
    <text evidence="1">Belongs to the LysR transcriptional regulatory family.</text>
</comment>
<evidence type="ECO:0000313" key="8">
    <source>
        <dbReference type="Proteomes" id="UP000241885"/>
    </source>
</evidence>
<dbReference type="Pfam" id="PF03466">
    <property type="entry name" value="LysR_substrate"/>
    <property type="match status" value="1"/>
</dbReference>
<dbReference type="InterPro" id="IPR036390">
    <property type="entry name" value="WH_DNA-bd_sf"/>
</dbReference>
<dbReference type="Gene3D" id="1.10.10.10">
    <property type="entry name" value="Winged helix-like DNA-binding domain superfamily/Winged helix DNA-binding domain"/>
    <property type="match status" value="1"/>
</dbReference>
<dbReference type="PANTHER" id="PTHR30293">
    <property type="entry name" value="TRANSCRIPTIONAL REGULATORY PROTEIN NAC-RELATED"/>
    <property type="match status" value="1"/>
</dbReference>
<evidence type="ECO:0000256" key="3">
    <source>
        <dbReference type="ARBA" id="ARBA00023125"/>
    </source>
</evidence>
<organism evidence="7 8">
    <name type="scientific">Thauera aromatica K172</name>
    <dbReference type="NCBI Taxonomy" id="44139"/>
    <lineage>
        <taxon>Bacteria</taxon>
        <taxon>Pseudomonadati</taxon>
        <taxon>Pseudomonadota</taxon>
        <taxon>Betaproteobacteria</taxon>
        <taxon>Rhodocyclales</taxon>
        <taxon>Zoogloeaceae</taxon>
        <taxon>Thauera</taxon>
    </lineage>
</organism>
<dbReference type="SUPFAM" id="SSF46785">
    <property type="entry name" value="Winged helix' DNA-binding domain"/>
    <property type="match status" value="1"/>
</dbReference>
<dbReference type="Gene3D" id="3.40.190.10">
    <property type="entry name" value="Periplasmic binding protein-like II"/>
    <property type="match status" value="2"/>
</dbReference>